<name>A0A8X7NLX8_CANPA</name>
<dbReference type="InterPro" id="IPR043472">
    <property type="entry name" value="Macro_dom-like"/>
</dbReference>
<evidence type="ECO:0000313" key="2">
    <source>
        <dbReference type="Proteomes" id="UP000590412"/>
    </source>
</evidence>
<evidence type="ECO:0000313" key="1">
    <source>
        <dbReference type="EMBL" id="KAF6057227.1"/>
    </source>
</evidence>
<dbReference type="AlphaFoldDB" id="A0A8X7NLX8"/>
<dbReference type="SUPFAM" id="SSF52949">
    <property type="entry name" value="Macro domain-like"/>
    <property type="match status" value="1"/>
</dbReference>
<organism evidence="1 2">
    <name type="scientific">Candida parapsilosis</name>
    <name type="common">Yeast</name>
    <dbReference type="NCBI Taxonomy" id="5480"/>
    <lineage>
        <taxon>Eukaryota</taxon>
        <taxon>Fungi</taxon>
        <taxon>Dikarya</taxon>
        <taxon>Ascomycota</taxon>
        <taxon>Saccharomycotina</taxon>
        <taxon>Pichiomycetes</taxon>
        <taxon>Debaryomycetaceae</taxon>
        <taxon>Candida/Lodderomyces clade</taxon>
        <taxon>Candida</taxon>
    </lineage>
</organism>
<accession>A0A8X7NLX8</accession>
<dbReference type="Gene3D" id="3.40.220.10">
    <property type="entry name" value="Leucine Aminopeptidase, subunit E, domain 1"/>
    <property type="match status" value="1"/>
</dbReference>
<dbReference type="Proteomes" id="UP000590412">
    <property type="component" value="Unassembled WGS sequence"/>
</dbReference>
<dbReference type="EMBL" id="JABWAB010000003">
    <property type="protein sequence ID" value="KAF6057227.1"/>
    <property type="molecule type" value="Genomic_DNA"/>
</dbReference>
<reference evidence="1" key="1">
    <citation type="submission" date="2020-03" db="EMBL/GenBank/DDBJ databases">
        <title>FDA dAtabase for Regulatory Grade micrObial Sequences (FDA-ARGOS): Supporting development and validation of Infectious Disease Dx tests.</title>
        <authorList>
            <person name="Campos J."/>
            <person name="Goldberg B."/>
            <person name="Tallon L."/>
            <person name="Sadzewicz L."/>
            <person name="Vavikolanu K."/>
            <person name="Mehta A."/>
            <person name="Aluvathingal J."/>
            <person name="Nadendla S."/>
            <person name="Nandy P."/>
            <person name="Geyer C."/>
            <person name="Yan Y."/>
            <person name="Sichtig H."/>
        </authorList>
    </citation>
    <scope>NUCLEOTIDE SEQUENCE [LARGE SCALE GENOMIC DNA]</scope>
    <source>
        <strain evidence="1">FDAARGOS_652</strain>
    </source>
</reference>
<comment type="caution">
    <text evidence="1">The sequence shown here is derived from an EMBL/GenBank/DDBJ whole genome shotgun (WGS) entry which is preliminary data.</text>
</comment>
<sequence length="318" mass="36499">MKFILIDSNQLIVQCWKHHYQTCLKIVQHYNLSLKPTIPPASSDSSVSSLSSSPNEFEFHACTIEDFVSSHSLSGTTSTVSPGNSLSYMGGGFDKYLLQSMLLGTNVSDYKVVERLIQDAKLRQSNGYLIPNHIYRTNLLQLPTYKGYNYRDSLIYKNLGVDELIQIPTMMVPEKIHSVRHLFDSIWSLLSHIQEYGVEREHQRDAVCNGAEQVRQVQNLIIPGIGTGYGHLNEFESTKIMIFAMFVFYLDFQMANSRLNQLKKSMLILFFFNKDYRLFQNETDLLELESLISDYGKSVELEPDTIMDLDEVFKCVKL</sequence>
<protein>
    <recommendedName>
        <fullName evidence="3">Macro-like domain-containing protein</fullName>
    </recommendedName>
</protein>
<proteinExistence type="predicted"/>
<gene>
    <name evidence="1" type="ORF">FOB60_001782</name>
</gene>
<evidence type="ECO:0008006" key="3">
    <source>
        <dbReference type="Google" id="ProtNLM"/>
    </source>
</evidence>